<keyword evidence="6" id="KW-0963">Cytoplasm</keyword>
<keyword evidence="15" id="KW-0131">Cell cycle</keyword>
<gene>
    <name evidence="20" type="ORF">HG535_0G02030</name>
</gene>
<keyword evidence="12" id="KW-0175">Coiled coil</keyword>
<comment type="similarity">
    <text evidence="4">Belongs to the DASH complex DUO1 family.</text>
</comment>
<keyword evidence="13" id="KW-0206">Cytoskeleton</keyword>
<dbReference type="GO" id="GO:0042729">
    <property type="term" value="C:DASH complex"/>
    <property type="evidence" value="ECO:0007669"/>
    <property type="project" value="InterPro"/>
</dbReference>
<evidence type="ECO:0000256" key="19">
    <source>
        <dbReference type="SAM" id="MobiDB-lite"/>
    </source>
</evidence>
<dbReference type="KEGG" id="zmk:HG535_0G02030"/>
<dbReference type="Proteomes" id="UP000509704">
    <property type="component" value="Chromosome 7"/>
</dbReference>
<keyword evidence="10" id="KW-0159">Chromosome partition</keyword>
<dbReference type="OrthoDB" id="4067138at2759"/>
<dbReference type="RefSeq" id="XP_037146044.1">
    <property type="nucleotide sequence ID" value="XM_037290149.1"/>
</dbReference>
<dbReference type="AlphaFoldDB" id="A0A7H9B8K7"/>
<dbReference type="EMBL" id="CP058610">
    <property type="protein sequence ID" value="QLG74319.1"/>
    <property type="molecule type" value="Genomic_DNA"/>
</dbReference>
<feature type="region of interest" description="Disordered" evidence="19">
    <location>
        <begin position="152"/>
        <end position="212"/>
    </location>
</feature>
<evidence type="ECO:0000256" key="11">
    <source>
        <dbReference type="ARBA" id="ARBA00022838"/>
    </source>
</evidence>
<keyword evidence="7" id="KW-0132">Cell division</keyword>
<dbReference type="PANTHER" id="PTHR28216:SF1">
    <property type="entry name" value="DASH COMPLEX SUBUNIT DUO1"/>
    <property type="match status" value="1"/>
</dbReference>
<evidence type="ECO:0000256" key="17">
    <source>
        <dbReference type="ARBA" id="ARBA00044152"/>
    </source>
</evidence>
<protein>
    <recommendedName>
        <fullName evidence="17">DASH complex subunit DUO1</fullName>
    </recommendedName>
    <alternativeName>
        <fullName evidence="18">Outer kinetochore protein DUO1</fullName>
    </alternativeName>
</protein>
<evidence type="ECO:0000313" key="20">
    <source>
        <dbReference type="EMBL" id="QLG74319.1"/>
    </source>
</evidence>
<evidence type="ECO:0000256" key="7">
    <source>
        <dbReference type="ARBA" id="ARBA00022618"/>
    </source>
</evidence>
<evidence type="ECO:0000256" key="16">
    <source>
        <dbReference type="ARBA" id="ARBA00023328"/>
    </source>
</evidence>
<dbReference type="GeneID" id="59238102"/>
<evidence type="ECO:0000256" key="12">
    <source>
        <dbReference type="ARBA" id="ARBA00023054"/>
    </source>
</evidence>
<dbReference type="GO" id="GO:0005874">
    <property type="term" value="C:microtubule"/>
    <property type="evidence" value="ECO:0007669"/>
    <property type="project" value="UniProtKB-KW"/>
</dbReference>
<evidence type="ECO:0000256" key="9">
    <source>
        <dbReference type="ARBA" id="ARBA00022776"/>
    </source>
</evidence>
<keyword evidence="9" id="KW-0498">Mitosis</keyword>
<keyword evidence="8" id="KW-0493">Microtubule</keyword>
<dbReference type="GO" id="GO:0000278">
    <property type="term" value="P:mitotic cell cycle"/>
    <property type="evidence" value="ECO:0007669"/>
    <property type="project" value="InterPro"/>
</dbReference>
<dbReference type="PANTHER" id="PTHR28216">
    <property type="entry name" value="DASH COMPLEX SUBUNIT DUO1"/>
    <property type="match status" value="1"/>
</dbReference>
<evidence type="ECO:0000256" key="5">
    <source>
        <dbReference type="ARBA" id="ARBA00022454"/>
    </source>
</evidence>
<dbReference type="GO" id="GO:0007059">
    <property type="term" value="P:chromosome segregation"/>
    <property type="evidence" value="ECO:0007669"/>
    <property type="project" value="UniProtKB-KW"/>
</dbReference>
<keyword evidence="16" id="KW-0137">Centromere</keyword>
<evidence type="ECO:0000256" key="1">
    <source>
        <dbReference type="ARBA" id="ARBA00004123"/>
    </source>
</evidence>
<reference evidence="20 21" key="1">
    <citation type="submission" date="2020-07" db="EMBL/GenBank/DDBJ databases">
        <title>The yeast mating-type switching endonuclease HO is a domesticated member of an unorthodox homing genetic element family.</title>
        <authorList>
            <person name="Coughlan A.Y."/>
            <person name="Lombardi L."/>
            <person name="Braun-Galleani S."/>
            <person name="Martos A.R."/>
            <person name="Galeote V."/>
            <person name="Bigey F."/>
            <person name="Dequin S."/>
            <person name="Byrne K.P."/>
            <person name="Wolfe K.H."/>
        </authorList>
    </citation>
    <scope>NUCLEOTIDE SEQUENCE [LARGE SCALE GENOMIC DNA]</scope>
    <source>
        <strain evidence="20 21">NRRL Y-6702</strain>
    </source>
</reference>
<comment type="subcellular location">
    <subcellularLocation>
        <location evidence="3">Chromosome</location>
        <location evidence="3">Centromere</location>
        <location evidence="3">Kinetochore</location>
    </subcellularLocation>
    <subcellularLocation>
        <location evidence="2">Cytoplasm</location>
        <location evidence="2">Cytoskeleton</location>
        <location evidence="2">Spindle</location>
    </subcellularLocation>
    <subcellularLocation>
        <location evidence="1">Nucleus</location>
    </subcellularLocation>
</comment>
<keyword evidence="11" id="KW-0995">Kinetochore</keyword>
<feature type="compositionally biased region" description="Polar residues" evidence="19">
    <location>
        <begin position="184"/>
        <end position="212"/>
    </location>
</feature>
<evidence type="ECO:0000256" key="15">
    <source>
        <dbReference type="ARBA" id="ARBA00023306"/>
    </source>
</evidence>
<evidence type="ECO:0000256" key="6">
    <source>
        <dbReference type="ARBA" id="ARBA00022490"/>
    </source>
</evidence>
<organism evidence="20 21">
    <name type="scientific">Zygotorulaspora mrakii</name>
    <name type="common">Zygosaccharomyces mrakii</name>
    <dbReference type="NCBI Taxonomy" id="42260"/>
    <lineage>
        <taxon>Eukaryota</taxon>
        <taxon>Fungi</taxon>
        <taxon>Dikarya</taxon>
        <taxon>Ascomycota</taxon>
        <taxon>Saccharomycotina</taxon>
        <taxon>Saccharomycetes</taxon>
        <taxon>Saccharomycetales</taxon>
        <taxon>Saccharomycetaceae</taxon>
        <taxon>Zygotorulaspora</taxon>
    </lineage>
</organism>
<accession>A0A7H9B8K7</accession>
<name>A0A7H9B8K7_ZYGMR</name>
<dbReference type="GO" id="GO:0072686">
    <property type="term" value="C:mitotic spindle"/>
    <property type="evidence" value="ECO:0007669"/>
    <property type="project" value="InterPro"/>
</dbReference>
<keyword evidence="21" id="KW-1185">Reference proteome</keyword>
<evidence type="ECO:0000313" key="21">
    <source>
        <dbReference type="Proteomes" id="UP000509704"/>
    </source>
</evidence>
<proteinExistence type="inferred from homology"/>
<dbReference type="Pfam" id="PF08651">
    <property type="entry name" value="DASH_Duo1"/>
    <property type="match status" value="1"/>
</dbReference>
<dbReference type="GO" id="GO:0051301">
    <property type="term" value="P:cell division"/>
    <property type="evidence" value="ECO:0007669"/>
    <property type="project" value="UniProtKB-KW"/>
</dbReference>
<evidence type="ECO:0000256" key="2">
    <source>
        <dbReference type="ARBA" id="ARBA00004186"/>
    </source>
</evidence>
<evidence type="ECO:0000256" key="18">
    <source>
        <dbReference type="ARBA" id="ARBA00044358"/>
    </source>
</evidence>
<keyword evidence="14" id="KW-0539">Nucleus</keyword>
<evidence type="ECO:0000256" key="10">
    <source>
        <dbReference type="ARBA" id="ARBA00022829"/>
    </source>
</evidence>
<sequence>MDSYALDKLIPQMFDEMRYNLGNKGTLKKPAADKSSSSIITTQSLLKELAALDKIIPMIESVDSSLQTALPSHFDKIQEICKSTNTVLDSWINIHSQAGHIHELMGSTEYLKYASAQSKDGQTVNAKELIQAEEEEIESLKQEIVREKDKQYNANNEIVSHSKSSIPNSGRVDKNRKKPGSAFSRYNKSQGTPRINSRLTRPTVSSSRKMFR</sequence>
<evidence type="ECO:0000256" key="3">
    <source>
        <dbReference type="ARBA" id="ARBA00004629"/>
    </source>
</evidence>
<evidence type="ECO:0000256" key="4">
    <source>
        <dbReference type="ARBA" id="ARBA00005366"/>
    </source>
</evidence>
<feature type="compositionally biased region" description="Polar residues" evidence="19">
    <location>
        <begin position="152"/>
        <end position="168"/>
    </location>
</feature>
<dbReference type="InterPro" id="IPR013960">
    <property type="entry name" value="DASH_Duo1"/>
</dbReference>
<evidence type="ECO:0000256" key="13">
    <source>
        <dbReference type="ARBA" id="ARBA00023212"/>
    </source>
</evidence>
<evidence type="ECO:0000256" key="14">
    <source>
        <dbReference type="ARBA" id="ARBA00023242"/>
    </source>
</evidence>
<keyword evidence="5" id="KW-0158">Chromosome</keyword>
<evidence type="ECO:0000256" key="8">
    <source>
        <dbReference type="ARBA" id="ARBA00022701"/>
    </source>
</evidence>